<accession>A0ABQ0CAX7</accession>
<comment type="caution">
    <text evidence="1">The sequence shown here is derived from an EMBL/GenBank/DDBJ whole genome shotgun (WGS) entry which is preliminary data.</text>
</comment>
<sequence length="127" mass="12975">MPTQSPATVTINGLAWALARIAGQGLAASHIAIGTGSTAPEPTDTALVTEVARIALSNPAGTIVGDQILFEAEFPPGTYIGTVHEIGLYNEVVGGTLIARSLKGPYTMDDSASLVVTMSLQLQLVAA</sequence>
<evidence type="ECO:0000313" key="1">
    <source>
        <dbReference type="EMBL" id="GAB0058039.1"/>
    </source>
</evidence>
<gene>
    <name evidence="1" type="ORF">SIID45300_02379</name>
</gene>
<reference evidence="1 2" key="2">
    <citation type="submission" date="2024-09" db="EMBL/GenBank/DDBJ databases">
        <title>Draft genome sequence of Candidatus Magnetaquicoccaceae bacterium FCR-1.</title>
        <authorList>
            <person name="Shimoshige H."/>
            <person name="Shimamura S."/>
            <person name="Taoka A."/>
            <person name="Kobayashi H."/>
            <person name="Maekawa T."/>
        </authorList>
    </citation>
    <scope>NUCLEOTIDE SEQUENCE [LARGE SCALE GENOMIC DNA]</scope>
    <source>
        <strain evidence="1 2">FCR-1</strain>
    </source>
</reference>
<dbReference type="RefSeq" id="WP_420905719.1">
    <property type="nucleotide sequence ID" value="NZ_BAAFGK010000004.1"/>
</dbReference>
<reference evidence="1 2" key="1">
    <citation type="submission" date="2024-05" db="EMBL/GenBank/DDBJ databases">
        <authorList>
            <consortium name="Candidatus Magnetaquicoccaceae bacterium FCR-1 genome sequencing consortium"/>
            <person name="Shimoshige H."/>
            <person name="Shimamura S."/>
            <person name="Taoka A."/>
            <person name="Kobayashi H."/>
            <person name="Maekawa T."/>
        </authorList>
    </citation>
    <scope>NUCLEOTIDE SEQUENCE [LARGE SCALE GENOMIC DNA]</scope>
    <source>
        <strain evidence="1 2">FCR-1</strain>
    </source>
</reference>
<name>A0ABQ0CAX7_9PROT</name>
<protein>
    <submittedName>
        <fullName evidence="1">Uncharacterized protein</fullName>
    </submittedName>
</protein>
<proteinExistence type="predicted"/>
<keyword evidence="2" id="KW-1185">Reference proteome</keyword>
<organism evidence="1 2">
    <name type="scientific">Candidatus Magnetaquiglobus chichijimensis</name>
    <dbReference type="NCBI Taxonomy" id="3141448"/>
    <lineage>
        <taxon>Bacteria</taxon>
        <taxon>Pseudomonadati</taxon>
        <taxon>Pseudomonadota</taxon>
        <taxon>Magnetococcia</taxon>
        <taxon>Magnetococcales</taxon>
        <taxon>Candidatus Magnetaquicoccaceae</taxon>
        <taxon>Candidatus Magnetaquiglobus</taxon>
    </lineage>
</organism>
<evidence type="ECO:0000313" key="2">
    <source>
        <dbReference type="Proteomes" id="UP001628193"/>
    </source>
</evidence>
<dbReference type="EMBL" id="BAAFGK010000004">
    <property type="protein sequence ID" value="GAB0058039.1"/>
    <property type="molecule type" value="Genomic_DNA"/>
</dbReference>
<dbReference type="Proteomes" id="UP001628193">
    <property type="component" value="Unassembled WGS sequence"/>
</dbReference>